<dbReference type="Proteomes" id="UP000069940">
    <property type="component" value="Unassembled WGS sequence"/>
</dbReference>
<dbReference type="SMART" id="SM00090">
    <property type="entry name" value="RIO"/>
    <property type="match status" value="1"/>
</dbReference>
<protein>
    <recommendedName>
        <fullName evidence="11">Serine/threonine-protein kinase RIO3</fullName>
        <ecNumber evidence="11">2.7.11.1</ecNumber>
    </recommendedName>
</protein>
<dbReference type="RefSeq" id="XP_019565227.3">
    <property type="nucleotide sequence ID" value="XM_019709682.3"/>
</dbReference>
<dbReference type="Gene3D" id="1.10.510.10">
    <property type="entry name" value="Transferase(Phosphotransferase) domain 1"/>
    <property type="match status" value="1"/>
</dbReference>
<evidence type="ECO:0000256" key="9">
    <source>
        <dbReference type="ARBA" id="ARBA00047899"/>
    </source>
</evidence>
<keyword evidence="15" id="KW-1185">Reference proteome</keyword>
<dbReference type="InterPro" id="IPR000687">
    <property type="entry name" value="RIO_kinase"/>
</dbReference>
<feature type="region of interest" description="Disordered" evidence="12">
    <location>
        <begin position="568"/>
        <end position="591"/>
    </location>
</feature>
<evidence type="ECO:0000313" key="15">
    <source>
        <dbReference type="Proteomes" id="UP000069940"/>
    </source>
</evidence>
<evidence type="ECO:0000256" key="4">
    <source>
        <dbReference type="ARBA" id="ARBA00022723"/>
    </source>
</evidence>
<comment type="catalytic activity">
    <reaction evidence="9 11">
        <text>L-threonyl-[protein] + ATP = O-phospho-L-threonyl-[protein] + ADP + H(+)</text>
        <dbReference type="Rhea" id="RHEA:46608"/>
        <dbReference type="Rhea" id="RHEA-COMP:11060"/>
        <dbReference type="Rhea" id="RHEA-COMP:11605"/>
        <dbReference type="ChEBI" id="CHEBI:15378"/>
        <dbReference type="ChEBI" id="CHEBI:30013"/>
        <dbReference type="ChEBI" id="CHEBI:30616"/>
        <dbReference type="ChEBI" id="CHEBI:61977"/>
        <dbReference type="ChEBI" id="CHEBI:456216"/>
        <dbReference type="EC" id="2.7.11.1"/>
    </reaction>
</comment>
<dbReference type="Pfam" id="PF01163">
    <property type="entry name" value="RIO1"/>
    <property type="match status" value="1"/>
</dbReference>
<evidence type="ECO:0000256" key="7">
    <source>
        <dbReference type="ARBA" id="ARBA00022840"/>
    </source>
</evidence>
<keyword evidence="2 11" id="KW-0723">Serine/threonine-protein kinase</keyword>
<evidence type="ECO:0000256" key="3">
    <source>
        <dbReference type="ARBA" id="ARBA00022679"/>
    </source>
</evidence>
<feature type="domain" description="RIO kinase" evidence="13">
    <location>
        <begin position="267"/>
        <end position="515"/>
    </location>
</feature>
<dbReference type="GeneID" id="109433258"/>
<comment type="cofactor">
    <cofactor evidence="11">
        <name>Mg(2+)</name>
        <dbReference type="ChEBI" id="CHEBI:18420"/>
    </cofactor>
</comment>
<keyword evidence="5 11" id="KW-0547">Nucleotide-binding</keyword>
<evidence type="ECO:0000256" key="10">
    <source>
        <dbReference type="ARBA" id="ARBA00048679"/>
    </source>
</evidence>
<keyword evidence="7" id="KW-0067">ATP-binding</keyword>
<evidence type="ECO:0000259" key="13">
    <source>
        <dbReference type="SMART" id="SM00090"/>
    </source>
</evidence>
<dbReference type="Gene3D" id="3.30.200.20">
    <property type="entry name" value="Phosphorylase Kinase, domain 1"/>
    <property type="match status" value="1"/>
</dbReference>
<dbReference type="InterPro" id="IPR018934">
    <property type="entry name" value="RIO_dom"/>
</dbReference>
<organism evidence="14 15">
    <name type="scientific">Aedes albopictus</name>
    <name type="common">Asian tiger mosquito</name>
    <name type="synonym">Stegomyia albopicta</name>
    <dbReference type="NCBI Taxonomy" id="7160"/>
    <lineage>
        <taxon>Eukaryota</taxon>
        <taxon>Metazoa</taxon>
        <taxon>Ecdysozoa</taxon>
        <taxon>Arthropoda</taxon>
        <taxon>Hexapoda</taxon>
        <taxon>Insecta</taxon>
        <taxon>Pterygota</taxon>
        <taxon>Neoptera</taxon>
        <taxon>Endopterygota</taxon>
        <taxon>Diptera</taxon>
        <taxon>Nematocera</taxon>
        <taxon>Culicoidea</taxon>
        <taxon>Culicidae</taxon>
        <taxon>Culicinae</taxon>
        <taxon>Aedini</taxon>
        <taxon>Aedes</taxon>
        <taxon>Stegomyia</taxon>
    </lineage>
</organism>
<dbReference type="InterPro" id="IPR011009">
    <property type="entry name" value="Kinase-like_dom_sf"/>
</dbReference>
<dbReference type="EnsemblMetazoa" id="AALFPA23_021310.R31483">
    <property type="protein sequence ID" value="AALFPA23_021310.P31483"/>
    <property type="gene ID" value="AALFPA23_021310"/>
</dbReference>
<dbReference type="PANTHER" id="PTHR45723">
    <property type="entry name" value="SERINE/THREONINE-PROTEIN KINASE RIO1"/>
    <property type="match status" value="1"/>
</dbReference>
<evidence type="ECO:0000256" key="12">
    <source>
        <dbReference type="SAM" id="MobiDB-lite"/>
    </source>
</evidence>
<keyword evidence="6 11" id="KW-0418">Kinase</keyword>
<evidence type="ECO:0000256" key="2">
    <source>
        <dbReference type="ARBA" id="ARBA00022527"/>
    </source>
</evidence>
<evidence type="ECO:0000256" key="6">
    <source>
        <dbReference type="ARBA" id="ARBA00022777"/>
    </source>
</evidence>
<reference evidence="15" key="1">
    <citation type="journal article" date="2015" name="Proc. Natl. Acad. Sci. U.S.A.">
        <title>Genome sequence of the Asian Tiger mosquito, Aedes albopictus, reveals insights into its biology, genetics, and evolution.</title>
        <authorList>
            <person name="Chen X.G."/>
            <person name="Jiang X."/>
            <person name="Gu J."/>
            <person name="Xu M."/>
            <person name="Wu Y."/>
            <person name="Deng Y."/>
            <person name="Zhang C."/>
            <person name="Bonizzoni M."/>
            <person name="Dermauw W."/>
            <person name="Vontas J."/>
            <person name="Armbruster P."/>
            <person name="Huang X."/>
            <person name="Yang Y."/>
            <person name="Zhang H."/>
            <person name="He W."/>
            <person name="Peng H."/>
            <person name="Liu Y."/>
            <person name="Wu K."/>
            <person name="Chen J."/>
            <person name="Lirakis M."/>
            <person name="Topalis P."/>
            <person name="Van Leeuwen T."/>
            <person name="Hall A.B."/>
            <person name="Jiang X."/>
            <person name="Thorpe C."/>
            <person name="Mueller R.L."/>
            <person name="Sun C."/>
            <person name="Waterhouse R.M."/>
            <person name="Yan G."/>
            <person name="Tu Z.J."/>
            <person name="Fang X."/>
            <person name="James A.A."/>
        </authorList>
    </citation>
    <scope>NUCLEOTIDE SEQUENCE [LARGE SCALE GENOMIC DNA]</scope>
    <source>
        <strain evidence="15">Foshan</strain>
    </source>
</reference>
<keyword evidence="3 11" id="KW-0808">Transferase</keyword>
<comment type="similarity">
    <text evidence="1 11">Belongs to the protein kinase superfamily. RIO-type Ser/Thr kinase family.</text>
</comment>
<dbReference type="CDD" id="cd05146">
    <property type="entry name" value="RIO3_euk"/>
    <property type="match status" value="1"/>
</dbReference>
<reference evidence="14" key="2">
    <citation type="submission" date="2025-05" db="UniProtKB">
        <authorList>
            <consortium name="EnsemblMetazoa"/>
        </authorList>
    </citation>
    <scope>IDENTIFICATION</scope>
    <source>
        <strain evidence="14">Foshan</strain>
    </source>
</reference>
<name>A0ABM1ZSP6_AEDAL</name>
<dbReference type="InterPro" id="IPR017406">
    <property type="entry name" value="Ser/Thr_kinase_Rio3"/>
</dbReference>
<evidence type="ECO:0000256" key="8">
    <source>
        <dbReference type="ARBA" id="ARBA00022842"/>
    </source>
</evidence>
<dbReference type="SUPFAM" id="SSF56112">
    <property type="entry name" value="Protein kinase-like (PK-like)"/>
    <property type="match status" value="1"/>
</dbReference>
<dbReference type="PIRSF" id="PIRSF038146">
    <property type="entry name" value="Ser/Thr_PK_RIO3"/>
    <property type="match status" value="1"/>
</dbReference>
<dbReference type="EC" id="2.7.11.1" evidence="11"/>
<sequence length="611" mass="68394">MSSSPWGTVAAVEAVDFQEIMSEEFARGLQKQEGGGVISARVQEAKHSRKEAVAGAMPPVKAVVKPEEFEPMPGCSKAIDPGLLEESGGAVGGFAEAAIPEDVLRAIEEADQKQLDSDAAIAKLLQAQFDSEYDDELKRVEDHRNKNSCVKISLKNYRMVPEELVYEEVQDIPLDPKADWDRFETNEKEQKSIPKVGYKVNEDGEMVTKHNQDISGRKNACKVMSFPPEFSTGDGAGFDMKLSNKVFNQLKTHSKKATKKQHKAQDRKENIATAEMGLDEPTRMILYKWINNQLLESIDGIISTGKEAVILHAETDPMNPNLEEGDSHPKEVAIKIFSTTLNEFKQRDRYIKDDFRFAGRYSKQNAKVVINMWAEKELHNLNRMKKYGIRCPEIVALKKNVLVMSFIGENMVPAPKLKEAILSDAQLICAYEELVEIMYKLYNEARLVHADMSEYNVLWFDEQCWIIDVAQSVEPGHPGALEFLMRDCDNISTFFTKRGVSGVKSKEDLFFHITGLDPLTHNATILERIHMKGQPAHKVSGIDDDTPDHFKPVEYPFDFAWKVVNNKSHGKRKSPTTTLGEGPLSHCQSQATAAGSTVAGVSDMAEERIAA</sequence>
<comment type="catalytic activity">
    <reaction evidence="10 11">
        <text>L-seryl-[protein] + ATP = O-phospho-L-seryl-[protein] + ADP + H(+)</text>
        <dbReference type="Rhea" id="RHEA:17989"/>
        <dbReference type="Rhea" id="RHEA-COMP:9863"/>
        <dbReference type="Rhea" id="RHEA-COMP:11604"/>
        <dbReference type="ChEBI" id="CHEBI:15378"/>
        <dbReference type="ChEBI" id="CHEBI:29999"/>
        <dbReference type="ChEBI" id="CHEBI:30616"/>
        <dbReference type="ChEBI" id="CHEBI:83421"/>
        <dbReference type="ChEBI" id="CHEBI:456216"/>
        <dbReference type="EC" id="2.7.11.1"/>
    </reaction>
</comment>
<evidence type="ECO:0000256" key="5">
    <source>
        <dbReference type="ARBA" id="ARBA00022741"/>
    </source>
</evidence>
<dbReference type="InterPro" id="IPR051272">
    <property type="entry name" value="RIO-type_Ser/Thr_kinase"/>
</dbReference>
<keyword evidence="8 11" id="KW-0460">Magnesium</keyword>
<accession>A0ABM1ZSP6</accession>
<keyword evidence="4 11" id="KW-0479">Metal-binding</keyword>
<evidence type="ECO:0000256" key="11">
    <source>
        <dbReference type="PIRNR" id="PIRNR038146"/>
    </source>
</evidence>
<evidence type="ECO:0000256" key="1">
    <source>
        <dbReference type="ARBA" id="ARBA00009196"/>
    </source>
</evidence>
<proteinExistence type="inferred from homology"/>
<evidence type="ECO:0000313" key="14">
    <source>
        <dbReference type="EnsemblMetazoa" id="AALFPA23_021310.P31483"/>
    </source>
</evidence>